<keyword evidence="1" id="KW-0694">RNA-binding</keyword>
<dbReference type="InterPro" id="IPR035979">
    <property type="entry name" value="RBD_domain_sf"/>
</dbReference>
<dbReference type="NCBIfam" id="TIGR01649">
    <property type="entry name" value="hnRNP-L_PTB"/>
    <property type="match status" value="1"/>
</dbReference>
<feature type="compositionally biased region" description="Polar residues" evidence="2">
    <location>
        <begin position="221"/>
        <end position="249"/>
    </location>
</feature>
<dbReference type="PROSITE" id="PS50102">
    <property type="entry name" value="RRM"/>
    <property type="match status" value="2"/>
</dbReference>
<dbReference type="AlphaFoldDB" id="A0AAF5D9S5"/>
<dbReference type="Pfam" id="PF13893">
    <property type="entry name" value="RRM_5"/>
    <property type="match status" value="2"/>
</dbReference>
<evidence type="ECO:0000256" key="1">
    <source>
        <dbReference type="PROSITE-ProRule" id="PRU00176"/>
    </source>
</evidence>
<dbReference type="Gene3D" id="2.10.90.10">
    <property type="entry name" value="Cystine-knot cytokines"/>
    <property type="match status" value="1"/>
</dbReference>
<evidence type="ECO:0000313" key="5">
    <source>
        <dbReference type="WBParaSite" id="TCONS_00008352.p1"/>
    </source>
</evidence>
<feature type="domain" description="RRM" evidence="3">
    <location>
        <begin position="295"/>
        <end position="371"/>
    </location>
</feature>
<proteinExistence type="predicted"/>
<organism evidence="4 5">
    <name type="scientific">Strongyloides stercoralis</name>
    <name type="common">Threadworm</name>
    <dbReference type="NCBI Taxonomy" id="6248"/>
    <lineage>
        <taxon>Eukaryota</taxon>
        <taxon>Metazoa</taxon>
        <taxon>Ecdysozoa</taxon>
        <taxon>Nematoda</taxon>
        <taxon>Chromadorea</taxon>
        <taxon>Rhabditida</taxon>
        <taxon>Tylenchina</taxon>
        <taxon>Panagrolaimomorpha</taxon>
        <taxon>Strongyloidoidea</taxon>
        <taxon>Strongyloididae</taxon>
        <taxon>Strongyloides</taxon>
    </lineage>
</organism>
<dbReference type="Proteomes" id="UP000035681">
    <property type="component" value="Unplaced"/>
</dbReference>
<reference evidence="5" key="1">
    <citation type="submission" date="2024-02" db="UniProtKB">
        <authorList>
            <consortium name="WormBaseParasite"/>
        </authorList>
    </citation>
    <scope>IDENTIFICATION</scope>
</reference>
<name>A0AAF5D9S5_STRER</name>
<dbReference type="GO" id="GO:0006397">
    <property type="term" value="P:mRNA processing"/>
    <property type="evidence" value="ECO:0007669"/>
    <property type="project" value="InterPro"/>
</dbReference>
<dbReference type="SMART" id="SM00360">
    <property type="entry name" value="RRM"/>
    <property type="match status" value="3"/>
</dbReference>
<dbReference type="CDD" id="cd12425">
    <property type="entry name" value="RRM4_PTBP1_like"/>
    <property type="match status" value="1"/>
</dbReference>
<sequence length="861" mass="95617">MMMRSRSGYGNKFIKSFDQKLIFIIISSTTNSTAGGSNLLSSKKNIISGGGVKRSANSVAVLSNVPNQTSIVYSTYSNSLTNPSLSGLQSLSYLDCPISTKRLAISSTLSSNNCLSTKTNNNTNIGNTNSVLINTYTSNPYLISNTTIPTSINNTNCEVNSIPNLFKNCCGNLSTNNNSNNNNNNSLNINNIIHNQGIEGGVSCNNTSSSISSSNNITTTPILNSRHQNTSSQNIMGKSSSTGSNTNDISNFDTQGNEISHYIESNNNVNMLDMGQKREEECQSTGSQNNSNTVLRVIFGNVNMAISLDVIYTCFSRYGKVLRIITFTKNNIYQALVQLSENKSAEAAFSQLDGKILIPGCNPLKIEYSKLTTLNIKYNNEKSRDYTKPHLPAGDFLFDPNLLQLASKNLSQQLQPVNNLTNPSYTLQYSNISGGINNAASLLQNNIQYTLTGGLQQINPYVQNIQNGGTSSIIKGNTTTPTNPLIGHNQSIQNVFSFPQIGVIALPSPVVLVTNLDSKKINPDMLFTLFGVYGDVQKVKILYNQRSQALIEFSEPQQAFLAVKHLDNTRWNGNYMRVAPSKFSSVQIRLDGKQDESSTKDYTHSPLHRFRKPGSKNYMNIYPPNSTLHLSNIPLSICEQFLVQAFEKNGFNVKAFKFFPNNHKMALIQLDTIEAGINSLITMHNFRLAENAHLKVSFSKSVLKPNLVFFNKERIVDNAIESSIIIKPYYVKNEIVKKNIVKRSYDEEKFSYACDSVIMINLQPTIGHIKNGSLVEIFQTSETPFRTNFIECLNHDRPSCNGINTERFKSECITLYEYIPVGIRILNSNFNFESGELKIPVACQCRLEERLYSHSLLTDEV</sequence>
<accession>A0AAF5D9S5</accession>
<dbReference type="InterPro" id="IPR006536">
    <property type="entry name" value="HnRNP-L/PTB"/>
</dbReference>
<dbReference type="FunFam" id="3.30.70.330:FF:000341">
    <property type="entry name" value="Hephaestus, isoform C"/>
    <property type="match status" value="1"/>
</dbReference>
<dbReference type="InterPro" id="IPR012677">
    <property type="entry name" value="Nucleotide-bd_a/b_plait_sf"/>
</dbReference>
<evidence type="ECO:0000256" key="2">
    <source>
        <dbReference type="SAM" id="MobiDB-lite"/>
    </source>
</evidence>
<dbReference type="GO" id="GO:0005634">
    <property type="term" value="C:nucleus"/>
    <property type="evidence" value="ECO:0007669"/>
    <property type="project" value="InterPro"/>
</dbReference>
<dbReference type="InterPro" id="IPR029034">
    <property type="entry name" value="Cystine-knot_cytokine"/>
</dbReference>
<evidence type="ECO:0000259" key="3">
    <source>
        <dbReference type="PROSITE" id="PS50102"/>
    </source>
</evidence>
<keyword evidence="4" id="KW-1185">Reference proteome</keyword>
<dbReference type="SUPFAM" id="SSF54928">
    <property type="entry name" value="RNA-binding domain, RBD"/>
    <property type="match status" value="3"/>
</dbReference>
<evidence type="ECO:0000313" key="4">
    <source>
        <dbReference type="Proteomes" id="UP000035681"/>
    </source>
</evidence>
<dbReference type="SUPFAM" id="SSF57501">
    <property type="entry name" value="Cystine-knot cytokines"/>
    <property type="match status" value="1"/>
</dbReference>
<protein>
    <submittedName>
        <fullName evidence="5">RRM domain-containing protein</fullName>
    </submittedName>
</protein>
<dbReference type="InterPro" id="IPR000504">
    <property type="entry name" value="RRM_dom"/>
</dbReference>
<dbReference type="WBParaSite" id="TCONS_00008352.p1">
    <property type="protein sequence ID" value="TCONS_00008352.p1"/>
    <property type="gene ID" value="XLOC_006302"/>
</dbReference>
<feature type="domain" description="RRM" evidence="3">
    <location>
        <begin position="509"/>
        <end position="583"/>
    </location>
</feature>
<feature type="region of interest" description="Disordered" evidence="2">
    <location>
        <begin position="216"/>
        <end position="249"/>
    </location>
</feature>
<dbReference type="PANTHER" id="PTHR15592">
    <property type="entry name" value="MATRIN 3/NUCLEAR PROTEIN 220-RELATED"/>
    <property type="match status" value="1"/>
</dbReference>
<dbReference type="Gene3D" id="3.30.70.330">
    <property type="match status" value="3"/>
</dbReference>
<dbReference type="GO" id="GO:0003723">
    <property type="term" value="F:RNA binding"/>
    <property type="evidence" value="ECO:0007669"/>
    <property type="project" value="UniProtKB-UniRule"/>
</dbReference>